<dbReference type="RefSeq" id="WP_131567991.1">
    <property type="nucleotide sequence ID" value="NZ_JAINFK010000002.1"/>
</dbReference>
<keyword evidence="7" id="KW-1185">Reference proteome</keyword>
<evidence type="ECO:0000313" key="7">
    <source>
        <dbReference type="Proteomes" id="UP000291301"/>
    </source>
</evidence>
<evidence type="ECO:0000256" key="1">
    <source>
        <dbReference type="ARBA" id="ARBA00023015"/>
    </source>
</evidence>
<feature type="region of interest" description="Disordered" evidence="4">
    <location>
        <begin position="1"/>
        <end position="23"/>
    </location>
</feature>
<dbReference type="AlphaFoldDB" id="A0A4R0PAD1"/>
<proteinExistence type="predicted"/>
<accession>A0A4R0PAD1</accession>
<keyword evidence="3" id="KW-0804">Transcription</keyword>
<dbReference type="SMART" id="SM00421">
    <property type="entry name" value="HTH_LUXR"/>
    <property type="match status" value="1"/>
</dbReference>
<evidence type="ECO:0000256" key="3">
    <source>
        <dbReference type="ARBA" id="ARBA00023163"/>
    </source>
</evidence>
<evidence type="ECO:0000313" key="6">
    <source>
        <dbReference type="EMBL" id="TCD14200.1"/>
    </source>
</evidence>
<dbReference type="PRINTS" id="PR00038">
    <property type="entry name" value="HTHLUXR"/>
</dbReference>
<keyword evidence="2" id="KW-0238">DNA-binding</keyword>
<dbReference type="OrthoDB" id="9810375at2"/>
<dbReference type="Pfam" id="PF00196">
    <property type="entry name" value="GerE"/>
    <property type="match status" value="1"/>
</dbReference>
<reference evidence="6 7" key="1">
    <citation type="journal article" date="2015" name="Antonie Van Leeuwenhoek">
        <title>Oricola cellulosilytica gen. nov., sp. nov., a cellulose-degrading bacterium of the family Phyllobacteriaceae isolated from surface seashore water, and emended descriptions of Mesorhizobium loti and Phyllobacterium myrsinacearum.</title>
        <authorList>
            <person name="Hameed A."/>
            <person name="Shahina M."/>
            <person name="Lai W.A."/>
            <person name="Lin S.Y."/>
            <person name="Young L.S."/>
            <person name="Liu Y.C."/>
            <person name="Hsu Y.H."/>
            <person name="Young C.C."/>
        </authorList>
    </citation>
    <scope>NUCLEOTIDE SEQUENCE [LARGE SCALE GENOMIC DNA]</scope>
    <source>
        <strain evidence="6 7">KCTC 52183</strain>
    </source>
</reference>
<gene>
    <name evidence="6" type="ORF">E0D97_08945</name>
</gene>
<dbReference type="PANTHER" id="PTHR44688">
    <property type="entry name" value="DNA-BINDING TRANSCRIPTIONAL ACTIVATOR DEVR_DOSR"/>
    <property type="match status" value="1"/>
</dbReference>
<dbReference type="GO" id="GO:0006355">
    <property type="term" value="P:regulation of DNA-templated transcription"/>
    <property type="evidence" value="ECO:0007669"/>
    <property type="project" value="InterPro"/>
</dbReference>
<sequence>MYQSVSLSKENRNLDNQGVSGPYARDELRQPSLLIIARDGIVSDALTGAVERAFPWLSVKRFSDPEEVRRPATLSAQLVLIDRDFLAELGEAPARWTNADPNTTIALLAPAHFVPDDELLDLIATGTVSGVLPTDVNLDIWLSIILIMLKGGEYFPPHMFRSFHDGRKSGNGVADERFAESTLKMEPETEESMLENLTAREKEVLGMVAQGHQNKIIAADLQLSENTVKIHIHNIIRKLGVHNRTEAAALYFAHDRGMGDKA</sequence>
<comment type="caution">
    <text evidence="6">The sequence shown here is derived from an EMBL/GenBank/DDBJ whole genome shotgun (WGS) entry which is preliminary data.</text>
</comment>
<dbReference type="InterPro" id="IPR016032">
    <property type="entry name" value="Sig_transdc_resp-reg_C-effctor"/>
</dbReference>
<evidence type="ECO:0000256" key="4">
    <source>
        <dbReference type="SAM" id="MobiDB-lite"/>
    </source>
</evidence>
<keyword evidence="1" id="KW-0805">Transcription regulation</keyword>
<evidence type="ECO:0000259" key="5">
    <source>
        <dbReference type="PROSITE" id="PS50043"/>
    </source>
</evidence>
<dbReference type="EMBL" id="SJST01000003">
    <property type="protein sequence ID" value="TCD14200.1"/>
    <property type="molecule type" value="Genomic_DNA"/>
</dbReference>
<dbReference type="PANTHER" id="PTHR44688:SF16">
    <property type="entry name" value="DNA-BINDING TRANSCRIPTIONAL ACTIVATOR DEVR_DOSR"/>
    <property type="match status" value="1"/>
</dbReference>
<dbReference type="InterPro" id="IPR036388">
    <property type="entry name" value="WH-like_DNA-bd_sf"/>
</dbReference>
<dbReference type="Gene3D" id="1.10.10.10">
    <property type="entry name" value="Winged helix-like DNA-binding domain superfamily/Winged helix DNA-binding domain"/>
    <property type="match status" value="1"/>
</dbReference>
<dbReference type="InterPro" id="IPR000792">
    <property type="entry name" value="Tscrpt_reg_LuxR_C"/>
</dbReference>
<evidence type="ECO:0000256" key="2">
    <source>
        <dbReference type="ARBA" id="ARBA00023125"/>
    </source>
</evidence>
<dbReference type="CDD" id="cd06170">
    <property type="entry name" value="LuxR_C_like"/>
    <property type="match status" value="1"/>
</dbReference>
<name>A0A4R0PAD1_9HYPH</name>
<protein>
    <submittedName>
        <fullName evidence="6">Response regulator transcription factor</fullName>
    </submittedName>
</protein>
<organism evidence="6 7">
    <name type="scientific">Oricola cellulosilytica</name>
    <dbReference type="NCBI Taxonomy" id="1429082"/>
    <lineage>
        <taxon>Bacteria</taxon>
        <taxon>Pseudomonadati</taxon>
        <taxon>Pseudomonadota</taxon>
        <taxon>Alphaproteobacteria</taxon>
        <taxon>Hyphomicrobiales</taxon>
        <taxon>Ahrensiaceae</taxon>
        <taxon>Oricola</taxon>
    </lineage>
</organism>
<dbReference type="SUPFAM" id="SSF46894">
    <property type="entry name" value="C-terminal effector domain of the bipartite response regulators"/>
    <property type="match status" value="1"/>
</dbReference>
<feature type="domain" description="HTH luxR-type" evidence="5">
    <location>
        <begin position="190"/>
        <end position="255"/>
    </location>
</feature>
<dbReference type="PROSITE" id="PS50043">
    <property type="entry name" value="HTH_LUXR_2"/>
    <property type="match status" value="1"/>
</dbReference>
<feature type="compositionally biased region" description="Polar residues" evidence="4">
    <location>
        <begin position="1"/>
        <end position="19"/>
    </location>
</feature>
<dbReference type="GO" id="GO:0003677">
    <property type="term" value="F:DNA binding"/>
    <property type="evidence" value="ECO:0007669"/>
    <property type="project" value="UniProtKB-KW"/>
</dbReference>
<dbReference type="Proteomes" id="UP000291301">
    <property type="component" value="Unassembled WGS sequence"/>
</dbReference>
<dbReference type="PROSITE" id="PS00622">
    <property type="entry name" value="HTH_LUXR_1"/>
    <property type="match status" value="1"/>
</dbReference>